<name>A0A218YW63_9HELO</name>
<dbReference type="OrthoDB" id="4158087at2759"/>
<feature type="region of interest" description="Disordered" evidence="1">
    <location>
        <begin position="69"/>
        <end position="103"/>
    </location>
</feature>
<evidence type="ECO:0000313" key="2">
    <source>
        <dbReference type="EMBL" id="OWO99351.1"/>
    </source>
</evidence>
<organism evidence="2 3">
    <name type="scientific">Diplocarpon coronariae</name>
    <dbReference type="NCBI Taxonomy" id="2795749"/>
    <lineage>
        <taxon>Eukaryota</taxon>
        <taxon>Fungi</taxon>
        <taxon>Dikarya</taxon>
        <taxon>Ascomycota</taxon>
        <taxon>Pezizomycotina</taxon>
        <taxon>Leotiomycetes</taxon>
        <taxon>Helotiales</taxon>
        <taxon>Drepanopezizaceae</taxon>
        <taxon>Diplocarpon</taxon>
    </lineage>
</organism>
<reference evidence="2 3" key="1">
    <citation type="submission" date="2017-04" db="EMBL/GenBank/DDBJ databases">
        <title>Draft genome sequence of Marssonina coronaria NL1: causal agent of apple blotch.</title>
        <authorList>
            <person name="Cheng Q."/>
        </authorList>
    </citation>
    <scope>NUCLEOTIDE SEQUENCE [LARGE SCALE GENOMIC DNA]</scope>
    <source>
        <strain evidence="2 3">NL1</strain>
    </source>
</reference>
<gene>
    <name evidence="2" type="ORF">B2J93_8748</name>
</gene>
<feature type="compositionally biased region" description="Basic and acidic residues" evidence="1">
    <location>
        <begin position="175"/>
        <end position="185"/>
    </location>
</feature>
<sequence>MRQRSKRQEEHDVEVPAPGPRVSQPYPQMQFIAIGPGGTVSNPTAVRSHAIRGFHLKRKEAKRAYQKTLEQQRNTQIRPVGGVGGAPRDAADRSRREAETAKEWERRVRGEEVRTEAPAQELIRREGRELCLLTTIDSRENNLVPYAWFEKNGPVLYVNRTRWPFPAPFQVTGSDRADQRPKDLTPRQSAWMPATRSPDFTTVQGAVLDLSVVSWIGQTPECFAFRLETIQWIQARLRDPKEALSCATIGAIMTFTMWTAGSGNGAEMSSHMDAVERIVNLRGGLVAFVADGAMVAKLTLFDSMIAVLTGAAPRFPHVEYILSQPPSPPGPGPGRPTSLTDSPLSGPGRFEDIITYPHDTQAIIFLLEHMWTLTLPYRRPDLPRPSSCARIPFSTEPRHTHSTHLLTLPLVSSCHDASHNHVLSALHHAAAIWTRSLADLTLEAPSASSSPSFDALCASFAKCSSSTFWVLHPGIQLWVLLVGTAAARGTPEAAFWLFYLSRTGSPSSAASWAAGNEATRTFLRVQRAARTAGAAVD</sequence>
<dbReference type="PANTHER" id="PTHR37540:SF5">
    <property type="entry name" value="TRANSCRIPTION FACTOR DOMAIN-CONTAINING PROTEIN"/>
    <property type="match status" value="1"/>
</dbReference>
<protein>
    <submittedName>
        <fullName evidence="2">Uncharacterized protein</fullName>
    </submittedName>
</protein>
<feature type="region of interest" description="Disordered" evidence="1">
    <location>
        <begin position="320"/>
        <end position="344"/>
    </location>
</feature>
<evidence type="ECO:0000313" key="3">
    <source>
        <dbReference type="Proteomes" id="UP000242519"/>
    </source>
</evidence>
<dbReference type="InParanoid" id="A0A218YW63"/>
<dbReference type="EMBL" id="MZNU01000361">
    <property type="protein sequence ID" value="OWO99351.1"/>
    <property type="molecule type" value="Genomic_DNA"/>
</dbReference>
<feature type="compositionally biased region" description="Basic and acidic residues" evidence="1">
    <location>
        <begin position="1"/>
        <end position="14"/>
    </location>
</feature>
<evidence type="ECO:0000256" key="1">
    <source>
        <dbReference type="SAM" id="MobiDB-lite"/>
    </source>
</evidence>
<dbReference type="Proteomes" id="UP000242519">
    <property type="component" value="Unassembled WGS sequence"/>
</dbReference>
<accession>A0A218YW63</accession>
<dbReference type="AlphaFoldDB" id="A0A218YW63"/>
<dbReference type="PANTHER" id="PTHR37540">
    <property type="entry name" value="TRANSCRIPTION FACTOR (ACR-2), PUTATIVE-RELATED-RELATED"/>
    <property type="match status" value="1"/>
</dbReference>
<feature type="region of interest" description="Disordered" evidence="1">
    <location>
        <begin position="171"/>
        <end position="195"/>
    </location>
</feature>
<keyword evidence="3" id="KW-1185">Reference proteome</keyword>
<proteinExistence type="predicted"/>
<comment type="caution">
    <text evidence="2">The sequence shown here is derived from an EMBL/GenBank/DDBJ whole genome shotgun (WGS) entry which is preliminary data.</text>
</comment>
<feature type="compositionally biased region" description="Pro residues" evidence="1">
    <location>
        <begin position="325"/>
        <end position="334"/>
    </location>
</feature>
<feature type="compositionally biased region" description="Basic and acidic residues" evidence="1">
    <location>
        <begin position="89"/>
        <end position="103"/>
    </location>
</feature>
<feature type="region of interest" description="Disordered" evidence="1">
    <location>
        <begin position="1"/>
        <end position="26"/>
    </location>
</feature>